<sequence length="112" mass="11047">MSGLFPGAGIRVVPDGVRMYGSANLHAAEQVARAGSMDLGANVASLSPAMGLIGADFLAAFAAAQGEHTRAVGQLTLAYASNGVAAHEAAAAYDDTDAATTIALARSDGSLA</sequence>
<gene>
    <name evidence="1" type="ORF">Q7514_01840</name>
</gene>
<accession>A0ABU7L3Z5</accession>
<dbReference type="Pfam" id="PF10824">
    <property type="entry name" value="T7SS_ESX_EspC"/>
    <property type="match status" value="1"/>
</dbReference>
<evidence type="ECO:0000313" key="2">
    <source>
        <dbReference type="Proteomes" id="UP001336020"/>
    </source>
</evidence>
<reference evidence="1 2" key="1">
    <citation type="submission" date="2023-07" db="EMBL/GenBank/DDBJ databases">
        <authorList>
            <person name="Girao M."/>
            <person name="Carvalho M.F."/>
        </authorList>
    </citation>
    <scope>NUCLEOTIDE SEQUENCE [LARGE SCALE GENOMIC DNA]</scope>
    <source>
        <strain evidence="1 2">YIM65754</strain>
    </source>
</reference>
<keyword evidence="2" id="KW-1185">Reference proteome</keyword>
<evidence type="ECO:0000313" key="1">
    <source>
        <dbReference type="EMBL" id="MEE2056270.1"/>
    </source>
</evidence>
<organism evidence="1 2">
    <name type="scientific">Rhodococcus artemisiae</name>
    <dbReference type="NCBI Taxonomy" id="714159"/>
    <lineage>
        <taxon>Bacteria</taxon>
        <taxon>Bacillati</taxon>
        <taxon>Actinomycetota</taxon>
        <taxon>Actinomycetes</taxon>
        <taxon>Mycobacteriales</taxon>
        <taxon>Nocardiaceae</taxon>
        <taxon>Rhodococcus</taxon>
    </lineage>
</organism>
<name>A0ABU7L3Z5_9NOCA</name>
<comment type="caution">
    <text evidence="1">The sequence shown here is derived from an EMBL/GenBank/DDBJ whole genome shotgun (WGS) entry which is preliminary data.</text>
</comment>
<dbReference type="InterPro" id="IPR022536">
    <property type="entry name" value="EspC"/>
</dbReference>
<protein>
    <submittedName>
        <fullName evidence="1">Type VII secretion target</fullName>
    </submittedName>
</protein>
<proteinExistence type="predicted"/>
<dbReference type="EMBL" id="JAUTXY010000001">
    <property type="protein sequence ID" value="MEE2056270.1"/>
    <property type="molecule type" value="Genomic_DNA"/>
</dbReference>
<dbReference type="Proteomes" id="UP001336020">
    <property type="component" value="Unassembled WGS sequence"/>
</dbReference>
<dbReference type="RefSeq" id="WP_330131564.1">
    <property type="nucleotide sequence ID" value="NZ_JAUTXY010000001.1"/>
</dbReference>